<feature type="transmembrane region" description="Helical" evidence="11">
    <location>
        <begin position="270"/>
        <end position="286"/>
    </location>
</feature>
<feature type="transmembrane region" description="Helical" evidence="11">
    <location>
        <begin position="293"/>
        <end position="315"/>
    </location>
</feature>
<feature type="transmembrane region" description="Helical" evidence="11">
    <location>
        <begin position="121"/>
        <end position="142"/>
    </location>
</feature>
<dbReference type="Pfam" id="PF02653">
    <property type="entry name" value="BPD_transp_2"/>
    <property type="match status" value="1"/>
</dbReference>
<reference evidence="12" key="2">
    <citation type="submission" date="2020-09" db="EMBL/GenBank/DDBJ databases">
        <authorList>
            <person name="Sun Q."/>
            <person name="Ohkuma M."/>
        </authorList>
    </citation>
    <scope>NUCLEOTIDE SEQUENCE</scope>
    <source>
        <strain evidence="12">JCM 19831</strain>
    </source>
</reference>
<keyword evidence="6 11" id="KW-0812">Transmembrane</keyword>
<dbReference type="CDD" id="cd06579">
    <property type="entry name" value="TM_PBP1_transp_AraH_like"/>
    <property type="match status" value="1"/>
</dbReference>
<evidence type="ECO:0000256" key="7">
    <source>
        <dbReference type="ARBA" id="ARBA00022989"/>
    </source>
</evidence>
<comment type="function">
    <text evidence="9">Part of the ABC transporter complex LsrABCD involved in autoinducer 2 (AI-2) import. Probably responsible for the translocation of the substrate across the membrane.</text>
</comment>
<gene>
    <name evidence="12" type="ORF">GCM10007977_062020</name>
</gene>
<accession>A0A917U266</accession>
<comment type="subunit">
    <text evidence="2">The complex is composed of two ATP-binding proteins (LsrA), two transmembrane proteins (LsrC and LsrD) and a solute-binding protein (LsrB).</text>
</comment>
<keyword evidence="13" id="KW-1185">Reference proteome</keyword>
<feature type="transmembrane region" description="Helical" evidence="11">
    <location>
        <begin position="32"/>
        <end position="52"/>
    </location>
</feature>
<name>A0A917U266_9ACTN</name>
<feature type="transmembrane region" description="Helical" evidence="11">
    <location>
        <begin position="237"/>
        <end position="258"/>
    </location>
</feature>
<evidence type="ECO:0000256" key="8">
    <source>
        <dbReference type="ARBA" id="ARBA00023136"/>
    </source>
</evidence>
<sequence>MSDTLLDATASSAAPPPATRRRTIAIARLRDLALVPAIVAVAIVGFIVNPVFLQSDNIINVLQSMSEISIVVLAETLVLITGKMDLSLESTFGLAPGIAAWLIIDPAVTHGLGLNVLPDALSIPVVLLVGALVGAFNGLLIVRFGLNGFIVTLGMLIVLRGLLTGVSGGKTFFALPESMRYLGSTSWLGVPASIWISLLLFALAVVVLGFTRAGRALYAIGGNIDAARAAGIRTDRVLWLTLIVASMLAALAGLLISGRLAAVPAAQGDGAIFQVFAAAVIGGVSLNGGKGTVFGAFTGILLLFMIINVLTLAGVPAQWTNFLNGTVILVALVVSRITGGKAQT</sequence>
<evidence type="ECO:0000256" key="10">
    <source>
        <dbReference type="ARBA" id="ARBA00039382"/>
    </source>
</evidence>
<evidence type="ECO:0000256" key="3">
    <source>
        <dbReference type="ARBA" id="ARBA00022448"/>
    </source>
</evidence>
<evidence type="ECO:0000256" key="5">
    <source>
        <dbReference type="ARBA" id="ARBA00022519"/>
    </source>
</evidence>
<evidence type="ECO:0000256" key="11">
    <source>
        <dbReference type="SAM" id="Phobius"/>
    </source>
</evidence>
<evidence type="ECO:0000313" key="12">
    <source>
        <dbReference type="EMBL" id="GGM51943.1"/>
    </source>
</evidence>
<feature type="transmembrane region" description="Helical" evidence="11">
    <location>
        <begin position="188"/>
        <end position="210"/>
    </location>
</feature>
<evidence type="ECO:0000256" key="4">
    <source>
        <dbReference type="ARBA" id="ARBA00022475"/>
    </source>
</evidence>
<dbReference type="PANTHER" id="PTHR32196:SF29">
    <property type="entry name" value="AUTOINDUCER 2 IMPORT SYSTEM PERMEASE PROTEIN LSRC"/>
    <property type="match status" value="1"/>
</dbReference>
<evidence type="ECO:0000256" key="1">
    <source>
        <dbReference type="ARBA" id="ARBA00004651"/>
    </source>
</evidence>
<dbReference type="InterPro" id="IPR001851">
    <property type="entry name" value="ABC_transp_permease"/>
</dbReference>
<evidence type="ECO:0000256" key="6">
    <source>
        <dbReference type="ARBA" id="ARBA00022692"/>
    </source>
</evidence>
<keyword evidence="3" id="KW-0813">Transport</keyword>
<protein>
    <recommendedName>
        <fullName evidence="10">Autoinducer 2 import system permease protein LsrC</fullName>
    </recommendedName>
</protein>
<dbReference type="GO" id="GO:0022857">
    <property type="term" value="F:transmembrane transporter activity"/>
    <property type="evidence" value="ECO:0007669"/>
    <property type="project" value="InterPro"/>
</dbReference>
<keyword evidence="8 11" id="KW-0472">Membrane</keyword>
<dbReference type="AlphaFoldDB" id="A0A917U266"/>
<organism evidence="12 13">
    <name type="scientific">Dactylosporangium sucinum</name>
    <dbReference type="NCBI Taxonomy" id="1424081"/>
    <lineage>
        <taxon>Bacteria</taxon>
        <taxon>Bacillati</taxon>
        <taxon>Actinomycetota</taxon>
        <taxon>Actinomycetes</taxon>
        <taxon>Micromonosporales</taxon>
        <taxon>Micromonosporaceae</taxon>
        <taxon>Dactylosporangium</taxon>
    </lineage>
</organism>
<feature type="transmembrane region" description="Helical" evidence="11">
    <location>
        <begin position="92"/>
        <end position="109"/>
    </location>
</feature>
<comment type="caution">
    <text evidence="12">The sequence shown here is derived from an EMBL/GenBank/DDBJ whole genome shotgun (WGS) entry which is preliminary data.</text>
</comment>
<dbReference type="EMBL" id="BMPI01000034">
    <property type="protein sequence ID" value="GGM51943.1"/>
    <property type="molecule type" value="Genomic_DNA"/>
</dbReference>
<proteinExistence type="predicted"/>
<reference evidence="12" key="1">
    <citation type="journal article" date="2014" name="Int. J. Syst. Evol. Microbiol.">
        <title>Complete genome sequence of Corynebacterium casei LMG S-19264T (=DSM 44701T), isolated from a smear-ripened cheese.</title>
        <authorList>
            <consortium name="US DOE Joint Genome Institute (JGI-PGF)"/>
            <person name="Walter F."/>
            <person name="Albersmeier A."/>
            <person name="Kalinowski J."/>
            <person name="Ruckert C."/>
        </authorList>
    </citation>
    <scope>NUCLEOTIDE SEQUENCE</scope>
    <source>
        <strain evidence="12">JCM 19831</strain>
    </source>
</reference>
<keyword evidence="5" id="KW-0997">Cell inner membrane</keyword>
<comment type="subcellular location">
    <subcellularLocation>
        <location evidence="1">Cell membrane</location>
        <topology evidence="1">Multi-pass membrane protein</topology>
    </subcellularLocation>
</comment>
<keyword evidence="7 11" id="KW-1133">Transmembrane helix</keyword>
<dbReference type="PANTHER" id="PTHR32196">
    <property type="entry name" value="ABC TRANSPORTER PERMEASE PROTEIN YPHD-RELATED-RELATED"/>
    <property type="match status" value="1"/>
</dbReference>
<dbReference type="Proteomes" id="UP000642070">
    <property type="component" value="Unassembled WGS sequence"/>
</dbReference>
<dbReference type="GO" id="GO:0005886">
    <property type="term" value="C:plasma membrane"/>
    <property type="evidence" value="ECO:0007669"/>
    <property type="project" value="UniProtKB-SubCell"/>
</dbReference>
<evidence type="ECO:0000256" key="2">
    <source>
        <dbReference type="ARBA" id="ARBA00011262"/>
    </source>
</evidence>
<feature type="transmembrane region" description="Helical" evidence="11">
    <location>
        <begin position="321"/>
        <end position="339"/>
    </location>
</feature>
<keyword evidence="4" id="KW-1003">Cell membrane</keyword>
<evidence type="ECO:0000256" key="9">
    <source>
        <dbReference type="ARBA" id="ARBA00025439"/>
    </source>
</evidence>
<feature type="transmembrane region" description="Helical" evidence="11">
    <location>
        <begin position="149"/>
        <end position="168"/>
    </location>
</feature>
<evidence type="ECO:0000313" key="13">
    <source>
        <dbReference type="Proteomes" id="UP000642070"/>
    </source>
</evidence>
<feature type="transmembrane region" description="Helical" evidence="11">
    <location>
        <begin position="58"/>
        <end position="80"/>
    </location>
</feature>
<dbReference type="RefSeq" id="WP_190253511.1">
    <property type="nucleotide sequence ID" value="NZ_BMPI01000034.1"/>
</dbReference>